<feature type="transmembrane region" description="Helical" evidence="2">
    <location>
        <begin position="32"/>
        <end position="52"/>
    </location>
</feature>
<sequence>MAGDESPSGDEEPRRRSTDAEPALSPQAKSSLLWGLVGGLSFLVLVQGYELVADLRVGFTVKFLVALAVAVGAAGLSHVTQDRLPAPDEGE</sequence>
<name>A0ABD5Y1P0_9EURY</name>
<dbReference type="AlphaFoldDB" id="A0ABD5Y1P0"/>
<organism evidence="4 5">
    <name type="scientific">Halosimplex aquaticum</name>
    <dbReference type="NCBI Taxonomy" id="3026162"/>
    <lineage>
        <taxon>Archaea</taxon>
        <taxon>Methanobacteriati</taxon>
        <taxon>Methanobacteriota</taxon>
        <taxon>Stenosarchaea group</taxon>
        <taxon>Halobacteria</taxon>
        <taxon>Halobacteriales</taxon>
        <taxon>Haloarculaceae</taxon>
        <taxon>Halosimplex</taxon>
    </lineage>
</organism>
<keyword evidence="2" id="KW-0812">Transmembrane</keyword>
<keyword evidence="2" id="KW-0472">Membrane</keyword>
<feature type="region of interest" description="Disordered" evidence="1">
    <location>
        <begin position="1"/>
        <end position="26"/>
    </location>
</feature>
<feature type="transmembrane region" description="Helical" evidence="2">
    <location>
        <begin position="59"/>
        <end position="79"/>
    </location>
</feature>
<evidence type="ECO:0000256" key="1">
    <source>
        <dbReference type="SAM" id="MobiDB-lite"/>
    </source>
</evidence>
<keyword evidence="2" id="KW-1133">Transmembrane helix</keyword>
<keyword evidence="5" id="KW-1185">Reference proteome</keyword>
<evidence type="ECO:0000259" key="3">
    <source>
        <dbReference type="Pfam" id="PF25938"/>
    </source>
</evidence>
<protein>
    <recommendedName>
        <fullName evidence="3">DUF7981 domain-containing protein</fullName>
    </recommendedName>
</protein>
<evidence type="ECO:0000313" key="5">
    <source>
        <dbReference type="Proteomes" id="UP001596432"/>
    </source>
</evidence>
<reference evidence="4 5" key="1">
    <citation type="journal article" date="2019" name="Int. J. Syst. Evol. Microbiol.">
        <title>The Global Catalogue of Microorganisms (GCM) 10K type strain sequencing project: providing services to taxonomists for standard genome sequencing and annotation.</title>
        <authorList>
            <consortium name="The Broad Institute Genomics Platform"/>
            <consortium name="The Broad Institute Genome Sequencing Center for Infectious Disease"/>
            <person name="Wu L."/>
            <person name="Ma J."/>
        </authorList>
    </citation>
    <scope>NUCLEOTIDE SEQUENCE [LARGE SCALE GENOMIC DNA]</scope>
    <source>
        <strain evidence="4 5">XZYJT29</strain>
    </source>
</reference>
<dbReference type="EMBL" id="JBHTAS010000001">
    <property type="protein sequence ID" value="MFC7140821.1"/>
    <property type="molecule type" value="Genomic_DNA"/>
</dbReference>
<dbReference type="Pfam" id="PF25938">
    <property type="entry name" value="DUF7981"/>
    <property type="match status" value="1"/>
</dbReference>
<dbReference type="RefSeq" id="WP_274321909.1">
    <property type="nucleotide sequence ID" value="NZ_CP118158.1"/>
</dbReference>
<accession>A0ABD5Y1P0</accession>
<comment type="caution">
    <text evidence="4">The sequence shown here is derived from an EMBL/GenBank/DDBJ whole genome shotgun (WGS) entry which is preliminary data.</text>
</comment>
<proteinExistence type="predicted"/>
<evidence type="ECO:0000313" key="4">
    <source>
        <dbReference type="EMBL" id="MFC7140821.1"/>
    </source>
</evidence>
<dbReference type="Proteomes" id="UP001596432">
    <property type="component" value="Unassembled WGS sequence"/>
</dbReference>
<dbReference type="GeneID" id="78821127"/>
<evidence type="ECO:0000256" key="2">
    <source>
        <dbReference type="SAM" id="Phobius"/>
    </source>
</evidence>
<feature type="domain" description="DUF7981" evidence="3">
    <location>
        <begin position="26"/>
        <end position="86"/>
    </location>
</feature>
<gene>
    <name evidence="4" type="ORF">ACFQMA_13440</name>
</gene>
<dbReference type="InterPro" id="IPR058287">
    <property type="entry name" value="DUF7981"/>
</dbReference>